<comment type="subcellular location">
    <subcellularLocation>
        <location evidence="1">Membrane</location>
        <topology evidence="1">Multi-pass membrane protein</topology>
    </subcellularLocation>
</comment>
<dbReference type="AlphaFoldDB" id="A0A9W6BYU9"/>
<evidence type="ECO:0000313" key="6">
    <source>
        <dbReference type="EMBL" id="GLC60310.1"/>
    </source>
</evidence>
<evidence type="ECO:0000256" key="5">
    <source>
        <dbReference type="SAM" id="Phobius"/>
    </source>
</evidence>
<reference evidence="6 7" key="1">
    <citation type="journal article" date="2023" name="Commun. Biol.">
        <title>Reorganization of the ancestral sex-determining regions during the evolution of trioecy in Pleodorina starrii.</title>
        <authorList>
            <person name="Takahashi K."/>
            <person name="Suzuki S."/>
            <person name="Kawai-Toyooka H."/>
            <person name="Yamamoto K."/>
            <person name="Hamaji T."/>
            <person name="Ootsuki R."/>
            <person name="Yamaguchi H."/>
            <person name="Kawachi M."/>
            <person name="Higashiyama T."/>
            <person name="Nozaki H."/>
        </authorList>
    </citation>
    <scope>NUCLEOTIDE SEQUENCE [LARGE SCALE GENOMIC DNA]</scope>
    <source>
        <strain evidence="6 7">NIES-4479</strain>
    </source>
</reference>
<dbReference type="Pfam" id="PF02535">
    <property type="entry name" value="Zip"/>
    <property type="match status" value="1"/>
</dbReference>
<gene>
    <name evidence="6" type="primary">PLEST007502</name>
    <name evidence="6" type="ORF">PLESTB_001597000</name>
</gene>
<feature type="transmembrane region" description="Helical" evidence="5">
    <location>
        <begin position="72"/>
        <end position="92"/>
    </location>
</feature>
<feature type="transmembrane region" description="Helical" evidence="5">
    <location>
        <begin position="104"/>
        <end position="123"/>
    </location>
</feature>
<feature type="transmembrane region" description="Helical" evidence="5">
    <location>
        <begin position="40"/>
        <end position="60"/>
    </location>
</feature>
<feature type="transmembrane region" description="Helical" evidence="5">
    <location>
        <begin position="322"/>
        <end position="341"/>
    </location>
</feature>
<dbReference type="PANTHER" id="PTHR11040:SF44">
    <property type="entry name" value="PROTEIN ZNTC-RELATED"/>
    <property type="match status" value="1"/>
</dbReference>
<comment type="caution">
    <text evidence="6">The sequence shown here is derived from an EMBL/GenBank/DDBJ whole genome shotgun (WGS) entry which is preliminary data.</text>
</comment>
<feature type="transmembrane region" description="Helical" evidence="5">
    <location>
        <begin position="362"/>
        <end position="381"/>
    </location>
</feature>
<dbReference type="GO" id="GO:0005886">
    <property type="term" value="C:plasma membrane"/>
    <property type="evidence" value="ECO:0007669"/>
    <property type="project" value="TreeGrafter"/>
</dbReference>
<dbReference type="PANTHER" id="PTHR11040">
    <property type="entry name" value="ZINC/IRON TRANSPORTER"/>
    <property type="match status" value="1"/>
</dbReference>
<organism evidence="6 7">
    <name type="scientific">Pleodorina starrii</name>
    <dbReference type="NCBI Taxonomy" id="330485"/>
    <lineage>
        <taxon>Eukaryota</taxon>
        <taxon>Viridiplantae</taxon>
        <taxon>Chlorophyta</taxon>
        <taxon>core chlorophytes</taxon>
        <taxon>Chlorophyceae</taxon>
        <taxon>CS clade</taxon>
        <taxon>Chlamydomonadales</taxon>
        <taxon>Volvocaceae</taxon>
        <taxon>Pleodorina</taxon>
    </lineage>
</organism>
<feature type="transmembrane region" description="Helical" evidence="5">
    <location>
        <begin position="291"/>
        <end position="310"/>
    </location>
</feature>
<name>A0A9W6BYU9_9CHLO</name>
<keyword evidence="2 5" id="KW-0812">Transmembrane</keyword>
<proteinExistence type="predicted"/>
<keyword evidence="3 5" id="KW-1133">Transmembrane helix</keyword>
<evidence type="ECO:0000256" key="2">
    <source>
        <dbReference type="ARBA" id="ARBA00022692"/>
    </source>
</evidence>
<evidence type="ECO:0000256" key="3">
    <source>
        <dbReference type="ARBA" id="ARBA00022989"/>
    </source>
</evidence>
<evidence type="ECO:0000256" key="4">
    <source>
        <dbReference type="ARBA" id="ARBA00023136"/>
    </source>
</evidence>
<dbReference type="EMBL" id="BRXU01000033">
    <property type="protein sequence ID" value="GLC60310.1"/>
    <property type="molecule type" value="Genomic_DNA"/>
</dbReference>
<accession>A0A9W6BYU9</accession>
<evidence type="ECO:0000256" key="1">
    <source>
        <dbReference type="ARBA" id="ARBA00004141"/>
    </source>
</evidence>
<sequence>MNMDGFLLKRVLHSQDNGDKEDLVDYAGGGAHDNTQTLRIVSIFVILASGLIGGLPPLYLKVFRDPDSTLTRLVRSFAAGVIAALALVHIIPEAVEEMTDLNGIEYPLGGTCALGGIALMILLEHIAHIMHGDDTPGGVHKHSRPPSRAPSQSLCAVAVAPSSPAAAVEGALKAPPSCSGDLQPLEGGGLGAAVQGHSHVCVSRGPASNWLTAGAVEAMGSLRLKVVAYLFELGCIFHSFIIGLSLGVNQTDIREVRSLLIALAFHQWLEGISLASVVIRGGFSALKGAAMIATYSLTCPVGIAVGMAIAETYDAESTKSRGIQGAFNGVSGGMLLYISLVQLVAEDMGRLVPGRDSARGRMACFAALCGGAASMCLLAVWA</sequence>
<keyword evidence="7" id="KW-1185">Reference proteome</keyword>
<keyword evidence="4 5" id="KW-0472">Membrane</keyword>
<dbReference type="InterPro" id="IPR003689">
    <property type="entry name" value="ZIP"/>
</dbReference>
<protein>
    <submittedName>
        <fullName evidence="6">Uncharacterized protein</fullName>
    </submittedName>
</protein>
<dbReference type="GO" id="GO:0005385">
    <property type="term" value="F:zinc ion transmembrane transporter activity"/>
    <property type="evidence" value="ECO:0007669"/>
    <property type="project" value="TreeGrafter"/>
</dbReference>
<dbReference type="Proteomes" id="UP001165080">
    <property type="component" value="Unassembled WGS sequence"/>
</dbReference>
<evidence type="ECO:0000313" key="7">
    <source>
        <dbReference type="Proteomes" id="UP001165080"/>
    </source>
</evidence>
<feature type="transmembrane region" description="Helical" evidence="5">
    <location>
        <begin position="226"/>
        <end position="247"/>
    </location>
</feature>
<dbReference type="OrthoDB" id="448280at2759"/>